<evidence type="ECO:0000256" key="2">
    <source>
        <dbReference type="ARBA" id="ARBA00008017"/>
    </source>
</evidence>
<dbReference type="SUPFAM" id="SSF82689">
    <property type="entry name" value="Mechanosensitive channel protein MscS (YggB), C-terminal domain"/>
    <property type="match status" value="1"/>
</dbReference>
<sequence>MSARGKLPPTHFFTMHYRCNQLLRWLLALQLCIGLAVAAELPANGDIQTTSIAQIQQASNTLDKVRQSLDDADTSETLQTLSEKALQSKRDADNAVTALEPLLKQIDARIAQLGPVAEGSEESPELSLQRKDLAQQHSELDSALKRGKLLSMEAKQTTDSIEKIRTQQFNAQIARKVASPLSPSLWKQFAEHLPTDLQRIAALTRQGQASFAAAIAEHGWSATLNGIALALFVMFPLRIGLRYAGRKFASSERAPNGRLRRTGLAVWMLVVGTALPGLASLVFIESLRSIDAIAPRLQTVADAWIQSSFVAAFFLSVSACLLVPKRPTWRLLNIDDIAAPALTRFAWGAAGLTWFSMMLNAVDIAARTSAVSSVALDGLIALVYALLIMSVLMVINKQRKRQQLAEREKAAHHGDDYRPAATSRWLMLAWLGGHLTVLAALIAALIGYLNFSVFAATQMVWITVVVLATSLLMKFADDVFTWLCSSESRIGQGFAAGTGLKPSRLEQIGVLLSALTRVCLLLLGLMALIAPFGNSSSLIVLADTLTNGLPVGDSFLRPMTILRGLLVLVAGLTLFGALQHWLVETFLPKTELDIGARNSISTVARYMGILLSGLWTLAALGIGFEKVALLASALSVGIGFGLQAITQNFVSGLILLAERPVKLGDRVRIGDQVGDIRRISVRATEIQTDDKSTVIVPNSEFITKSVQNLTMDGALGRISIAFSVPLNTDIVKLREVLLGLYAEHEAVLSTPAPSMYVDSINGSVVNITSFGHVSSSRNVYSTRSDLLFGLLQRCAEQKIALVSATDIHLIQDPQARAPASAAEAPTSAA</sequence>
<keyword evidence="8" id="KW-0732">Signal</keyword>
<keyword evidence="3" id="KW-1003">Cell membrane</keyword>
<dbReference type="InterPro" id="IPR011066">
    <property type="entry name" value="MscS_channel_C_sf"/>
</dbReference>
<dbReference type="InterPro" id="IPR010920">
    <property type="entry name" value="LSM_dom_sf"/>
</dbReference>
<dbReference type="Pfam" id="PF00924">
    <property type="entry name" value="MS_channel_2nd"/>
    <property type="match status" value="1"/>
</dbReference>
<reference evidence="11" key="1">
    <citation type="submission" date="2022-09" db="EMBL/GenBank/DDBJ databases">
        <title>Intensive care unit water sources are persistently colonized with multi-drug resistant bacteria and are the site of extensive horizontal gene transfer of antibiotic resistance genes.</title>
        <authorList>
            <person name="Diorio-Toth L."/>
        </authorList>
    </citation>
    <scope>NUCLEOTIDE SEQUENCE</scope>
    <source>
        <strain evidence="11">GD03832</strain>
    </source>
</reference>
<name>A0AA42PZQ8_9BURK</name>
<feature type="transmembrane region" description="Helical" evidence="7">
    <location>
        <begin position="603"/>
        <end position="624"/>
    </location>
</feature>
<evidence type="ECO:0000256" key="4">
    <source>
        <dbReference type="ARBA" id="ARBA00022692"/>
    </source>
</evidence>
<feature type="transmembrane region" description="Helical" evidence="7">
    <location>
        <begin position="374"/>
        <end position="395"/>
    </location>
</feature>
<evidence type="ECO:0000256" key="6">
    <source>
        <dbReference type="ARBA" id="ARBA00023136"/>
    </source>
</evidence>
<dbReference type="Gene3D" id="2.30.30.60">
    <property type="match status" value="1"/>
</dbReference>
<feature type="transmembrane region" description="Helical" evidence="7">
    <location>
        <begin position="455"/>
        <end position="473"/>
    </location>
</feature>
<dbReference type="GO" id="GO:0008381">
    <property type="term" value="F:mechanosensitive monoatomic ion channel activity"/>
    <property type="evidence" value="ECO:0007669"/>
    <property type="project" value="UniProtKB-ARBA"/>
</dbReference>
<feature type="transmembrane region" description="Helical" evidence="7">
    <location>
        <begin position="630"/>
        <end position="656"/>
    </location>
</feature>
<dbReference type="SUPFAM" id="SSF50182">
    <property type="entry name" value="Sm-like ribonucleoproteins"/>
    <property type="match status" value="1"/>
</dbReference>
<dbReference type="Gene3D" id="3.30.70.100">
    <property type="match status" value="1"/>
</dbReference>
<dbReference type="RefSeq" id="WP_280006878.1">
    <property type="nucleotide sequence ID" value="NZ_JAOCEK010000002.1"/>
</dbReference>
<evidence type="ECO:0000313" key="12">
    <source>
        <dbReference type="Proteomes" id="UP001161065"/>
    </source>
</evidence>
<evidence type="ECO:0000259" key="10">
    <source>
        <dbReference type="Pfam" id="PF12607"/>
    </source>
</evidence>
<dbReference type="InterPro" id="IPR006685">
    <property type="entry name" value="MscS_channel_2nd"/>
</dbReference>
<dbReference type="Proteomes" id="UP001161065">
    <property type="component" value="Unassembled WGS sequence"/>
</dbReference>
<feature type="transmembrane region" description="Helical" evidence="7">
    <location>
        <begin position="262"/>
        <end position="284"/>
    </location>
</feature>
<keyword evidence="6 7" id="KW-0472">Membrane</keyword>
<keyword evidence="5 7" id="KW-1133">Transmembrane helix</keyword>
<feature type="transmembrane region" description="Helical" evidence="7">
    <location>
        <begin position="561"/>
        <end position="582"/>
    </location>
</feature>
<comment type="caution">
    <text evidence="11">The sequence shown here is derived from an EMBL/GenBank/DDBJ whole genome shotgun (WGS) entry which is preliminary data.</text>
</comment>
<dbReference type="GO" id="GO:0005886">
    <property type="term" value="C:plasma membrane"/>
    <property type="evidence" value="ECO:0007669"/>
    <property type="project" value="UniProtKB-SubCell"/>
</dbReference>
<feature type="transmembrane region" description="Helical" evidence="7">
    <location>
        <begin position="304"/>
        <end position="324"/>
    </location>
</feature>
<dbReference type="InterPro" id="IPR023408">
    <property type="entry name" value="MscS_beta-dom_sf"/>
</dbReference>
<dbReference type="InterPro" id="IPR022249">
    <property type="entry name" value="DUF3772"/>
</dbReference>
<dbReference type="AlphaFoldDB" id="A0AA42PZQ8"/>
<protein>
    <submittedName>
        <fullName evidence="11">DUF3772 domain-containing protein</fullName>
    </submittedName>
</protein>
<feature type="domain" description="DUF3772" evidence="10">
    <location>
        <begin position="144"/>
        <end position="206"/>
    </location>
</feature>
<gene>
    <name evidence="11" type="ORF">N5D63_03385</name>
</gene>
<dbReference type="Pfam" id="PF12607">
    <property type="entry name" value="DUF3772"/>
    <property type="match status" value="1"/>
</dbReference>
<evidence type="ECO:0000256" key="3">
    <source>
        <dbReference type="ARBA" id="ARBA00022475"/>
    </source>
</evidence>
<keyword evidence="4 7" id="KW-0812">Transmembrane</keyword>
<evidence type="ECO:0000256" key="5">
    <source>
        <dbReference type="ARBA" id="ARBA00022989"/>
    </source>
</evidence>
<dbReference type="EMBL" id="JAOCEK010000002">
    <property type="protein sequence ID" value="MDH1333186.1"/>
    <property type="molecule type" value="Genomic_DNA"/>
</dbReference>
<feature type="transmembrane region" description="Helical" evidence="7">
    <location>
        <begin position="510"/>
        <end position="532"/>
    </location>
</feature>
<feature type="transmembrane region" description="Helical" evidence="7">
    <location>
        <begin position="425"/>
        <end position="449"/>
    </location>
</feature>
<dbReference type="InterPro" id="IPR011014">
    <property type="entry name" value="MscS_channel_TM-2"/>
</dbReference>
<organism evidence="11 12">
    <name type="scientific">Comamonas thiooxydans</name>
    <dbReference type="NCBI Taxonomy" id="363952"/>
    <lineage>
        <taxon>Bacteria</taxon>
        <taxon>Pseudomonadati</taxon>
        <taxon>Pseudomonadota</taxon>
        <taxon>Betaproteobacteria</taxon>
        <taxon>Burkholderiales</taxon>
        <taxon>Comamonadaceae</taxon>
        <taxon>Comamonas</taxon>
    </lineage>
</organism>
<feature type="transmembrane region" description="Helical" evidence="7">
    <location>
        <begin position="345"/>
        <end position="362"/>
    </location>
</feature>
<dbReference type="Gene3D" id="1.10.287.1260">
    <property type="match status" value="1"/>
</dbReference>
<dbReference type="PANTHER" id="PTHR30347:SF9">
    <property type="entry name" value="MINICONDUCTANCE MECHANOSENSITIVE CHANNEL MSCM"/>
    <property type="match status" value="1"/>
</dbReference>
<evidence type="ECO:0000259" key="9">
    <source>
        <dbReference type="Pfam" id="PF00924"/>
    </source>
</evidence>
<evidence type="ECO:0000256" key="1">
    <source>
        <dbReference type="ARBA" id="ARBA00004651"/>
    </source>
</evidence>
<feature type="signal peptide" evidence="8">
    <location>
        <begin position="1"/>
        <end position="38"/>
    </location>
</feature>
<feature type="transmembrane region" description="Helical" evidence="7">
    <location>
        <begin position="220"/>
        <end position="241"/>
    </location>
</feature>
<dbReference type="InterPro" id="IPR052702">
    <property type="entry name" value="MscS-like_channel"/>
</dbReference>
<feature type="chain" id="PRO_5041309426" evidence="8">
    <location>
        <begin position="39"/>
        <end position="829"/>
    </location>
</feature>
<dbReference type="SUPFAM" id="SSF82861">
    <property type="entry name" value="Mechanosensitive channel protein MscS (YggB), transmembrane region"/>
    <property type="match status" value="1"/>
</dbReference>
<accession>A0AA42PZQ8</accession>
<comment type="similarity">
    <text evidence="2">Belongs to the MscS (TC 1.A.23) family.</text>
</comment>
<evidence type="ECO:0000256" key="8">
    <source>
        <dbReference type="SAM" id="SignalP"/>
    </source>
</evidence>
<evidence type="ECO:0000256" key="7">
    <source>
        <dbReference type="SAM" id="Phobius"/>
    </source>
</evidence>
<evidence type="ECO:0000313" key="11">
    <source>
        <dbReference type="EMBL" id="MDH1333186.1"/>
    </source>
</evidence>
<comment type="subcellular location">
    <subcellularLocation>
        <location evidence="1">Cell membrane</location>
        <topology evidence="1">Multi-pass membrane protein</topology>
    </subcellularLocation>
</comment>
<feature type="domain" description="Mechanosensitive ion channel MscS" evidence="9">
    <location>
        <begin position="645"/>
        <end position="710"/>
    </location>
</feature>
<dbReference type="PANTHER" id="PTHR30347">
    <property type="entry name" value="POTASSIUM CHANNEL RELATED"/>
    <property type="match status" value="1"/>
</dbReference>
<proteinExistence type="inferred from homology"/>